<reference evidence="1" key="1">
    <citation type="journal article" date="2021" name="Proc. Natl. Acad. Sci. U.S.A.">
        <title>A Catalog of Tens of Thousands of Viruses from Human Metagenomes Reveals Hidden Associations with Chronic Diseases.</title>
        <authorList>
            <person name="Tisza M.J."/>
            <person name="Buck C.B."/>
        </authorList>
    </citation>
    <scope>NUCLEOTIDE SEQUENCE</scope>
    <source>
        <strain evidence="1">Ct2vX3</strain>
    </source>
</reference>
<organism evidence="1">
    <name type="scientific">Siphoviridae sp. ct2vX3</name>
    <dbReference type="NCBI Taxonomy" id="2825318"/>
    <lineage>
        <taxon>Viruses</taxon>
        <taxon>Duplodnaviria</taxon>
        <taxon>Heunggongvirae</taxon>
        <taxon>Uroviricota</taxon>
        <taxon>Caudoviricetes</taxon>
    </lineage>
</organism>
<evidence type="ECO:0000313" key="1">
    <source>
        <dbReference type="EMBL" id="DAE11645.1"/>
    </source>
</evidence>
<dbReference type="EMBL" id="BK015535">
    <property type="protein sequence ID" value="DAE11645.1"/>
    <property type="molecule type" value="Genomic_DNA"/>
</dbReference>
<protein>
    <submittedName>
        <fullName evidence="1">HAD domain protein</fullName>
    </submittedName>
</protein>
<proteinExistence type="predicted"/>
<name>A0A8S5PZ21_9CAUD</name>
<sequence>MKIIFLDVDGVLNCATTKERVRDLLFVEDRKVQLLKELIDETGATIILSSTWRFGFENPEIYPELLELENKLAQFGLFIAGSTPVDARGYRGKEIDEWLKAHADEVESFVILDDDNDMKPWGSHLVKTSWAKGLQPNHIRAAKKILNERVKIK</sequence>
<dbReference type="Pfam" id="PF18143">
    <property type="entry name" value="HAD_SAK_2"/>
    <property type="match status" value="1"/>
</dbReference>
<accession>A0A8S5PZ21</accession>